<dbReference type="HOGENOM" id="CLU_071088_0_0_1"/>
<gene>
    <name evidence="2" type="ORF">CC1G_00153</name>
</gene>
<feature type="compositionally biased region" description="Basic residues" evidence="1">
    <location>
        <begin position="304"/>
        <end position="315"/>
    </location>
</feature>
<evidence type="ECO:0000313" key="2">
    <source>
        <dbReference type="EMBL" id="EAU84634.2"/>
    </source>
</evidence>
<comment type="caution">
    <text evidence="2">The sequence shown here is derived from an EMBL/GenBank/DDBJ whole genome shotgun (WGS) entry which is preliminary data.</text>
</comment>
<dbReference type="InParanoid" id="A8NWY4"/>
<proteinExistence type="predicted"/>
<evidence type="ECO:0000256" key="1">
    <source>
        <dbReference type="SAM" id="MobiDB-lite"/>
    </source>
</evidence>
<organism evidence="2 3">
    <name type="scientific">Coprinopsis cinerea (strain Okayama-7 / 130 / ATCC MYA-4618 / FGSC 9003)</name>
    <name type="common">Inky cap fungus</name>
    <name type="synonym">Hormographiella aspergillata</name>
    <dbReference type="NCBI Taxonomy" id="240176"/>
    <lineage>
        <taxon>Eukaryota</taxon>
        <taxon>Fungi</taxon>
        <taxon>Dikarya</taxon>
        <taxon>Basidiomycota</taxon>
        <taxon>Agaricomycotina</taxon>
        <taxon>Agaricomycetes</taxon>
        <taxon>Agaricomycetidae</taxon>
        <taxon>Agaricales</taxon>
        <taxon>Agaricineae</taxon>
        <taxon>Psathyrellaceae</taxon>
        <taxon>Coprinopsis</taxon>
    </lineage>
</organism>
<evidence type="ECO:0000313" key="3">
    <source>
        <dbReference type="Proteomes" id="UP000001861"/>
    </source>
</evidence>
<dbReference type="GeneID" id="6013572"/>
<dbReference type="RefSeq" id="XP_001837017.2">
    <property type="nucleotide sequence ID" value="XM_001836965.2"/>
</dbReference>
<name>A8NWY4_COPC7</name>
<feature type="compositionally biased region" description="Basic and acidic residues" evidence="1">
    <location>
        <begin position="206"/>
        <end position="215"/>
    </location>
</feature>
<protein>
    <submittedName>
        <fullName evidence="2">Uncharacterized protein</fullName>
    </submittedName>
</protein>
<keyword evidence="3" id="KW-1185">Reference proteome</keyword>
<dbReference type="OrthoDB" id="3438340at2759"/>
<dbReference type="VEuPathDB" id="FungiDB:CC1G_00153"/>
<dbReference type="eggNOG" id="ENOG502SVKV">
    <property type="taxonomic scope" value="Eukaryota"/>
</dbReference>
<feature type="compositionally biased region" description="Basic and acidic residues" evidence="1">
    <location>
        <begin position="46"/>
        <end position="59"/>
    </location>
</feature>
<accession>A8NWY4</accession>
<feature type="compositionally biased region" description="Basic and acidic residues" evidence="1">
    <location>
        <begin position="268"/>
        <end position="278"/>
    </location>
</feature>
<dbReference type="KEGG" id="cci:CC1G_00153"/>
<feature type="compositionally biased region" description="Basic and acidic residues" evidence="1">
    <location>
        <begin position="95"/>
        <end position="109"/>
    </location>
</feature>
<feature type="compositionally biased region" description="Low complexity" evidence="1">
    <location>
        <begin position="148"/>
        <end position="162"/>
    </location>
</feature>
<feature type="region of interest" description="Disordered" evidence="1">
    <location>
        <begin position="31"/>
        <end position="337"/>
    </location>
</feature>
<feature type="compositionally biased region" description="Polar residues" evidence="1">
    <location>
        <begin position="323"/>
        <end position="337"/>
    </location>
</feature>
<sequence>MVPEPDEDSINVQDLQAQIDLSMSFAQSLASSWIKPQKTPGKSSTRSKDLESEILESTKRPSRLGVGASASQATQHTSREAARLKGQLIGKKRGREGDEPVEGAKKPVVEEDDREEESRSGAIKKKVKFDPFDVSSKKKKKKSLLVMSTPTSTTSGPSSSTPAPGKEEKSSSLSTASKAVGLLEKTKPPPDFATPFKPSWDAEAISPDKEAKKSDTSSTQHNKSTVLENAKDTGRSASPVQPKSGPSSPKAERSKSAYLSLVAPLSPDKTKLPPELLKKPVLNLSDHSDSDNRNVPENSSSNGQKKKRRRKKKKKNVAEDGNANGTSTALSINGTTS</sequence>
<dbReference type="OMA" id="AQIDMSM"/>
<feature type="compositionally biased region" description="Polar residues" evidence="1">
    <location>
        <begin position="235"/>
        <end position="247"/>
    </location>
</feature>
<reference evidence="2 3" key="1">
    <citation type="journal article" date="2010" name="Proc. Natl. Acad. Sci. U.S.A.">
        <title>Insights into evolution of multicellular fungi from the assembled chromosomes of the mushroom Coprinopsis cinerea (Coprinus cinereus).</title>
        <authorList>
            <person name="Stajich J.E."/>
            <person name="Wilke S.K."/>
            <person name="Ahren D."/>
            <person name="Au C.H."/>
            <person name="Birren B.W."/>
            <person name="Borodovsky M."/>
            <person name="Burns C."/>
            <person name="Canback B."/>
            <person name="Casselton L.A."/>
            <person name="Cheng C.K."/>
            <person name="Deng J."/>
            <person name="Dietrich F.S."/>
            <person name="Fargo D.C."/>
            <person name="Farman M.L."/>
            <person name="Gathman A.C."/>
            <person name="Goldberg J."/>
            <person name="Guigo R."/>
            <person name="Hoegger P.J."/>
            <person name="Hooker J.B."/>
            <person name="Huggins A."/>
            <person name="James T.Y."/>
            <person name="Kamada T."/>
            <person name="Kilaru S."/>
            <person name="Kodira C."/>
            <person name="Kues U."/>
            <person name="Kupfer D."/>
            <person name="Kwan H.S."/>
            <person name="Lomsadze A."/>
            <person name="Li W."/>
            <person name="Lilly W.W."/>
            <person name="Ma L.J."/>
            <person name="Mackey A.J."/>
            <person name="Manning G."/>
            <person name="Martin F."/>
            <person name="Muraguchi H."/>
            <person name="Natvig D.O."/>
            <person name="Palmerini H."/>
            <person name="Ramesh M.A."/>
            <person name="Rehmeyer C.J."/>
            <person name="Roe B.A."/>
            <person name="Shenoy N."/>
            <person name="Stanke M."/>
            <person name="Ter-Hovhannisyan V."/>
            <person name="Tunlid A."/>
            <person name="Velagapudi R."/>
            <person name="Vision T.J."/>
            <person name="Zeng Q."/>
            <person name="Zolan M.E."/>
            <person name="Pukkila P.J."/>
        </authorList>
    </citation>
    <scope>NUCLEOTIDE SEQUENCE [LARGE SCALE GENOMIC DNA]</scope>
    <source>
        <strain evidence="3">Okayama-7 / 130 / ATCC MYA-4618 / FGSC 9003</strain>
    </source>
</reference>
<dbReference type="EMBL" id="AACS02000005">
    <property type="protein sequence ID" value="EAU84634.2"/>
    <property type="molecule type" value="Genomic_DNA"/>
</dbReference>
<dbReference type="AlphaFoldDB" id="A8NWY4"/>
<feature type="compositionally biased region" description="Polar residues" evidence="1">
    <location>
        <begin position="216"/>
        <end position="227"/>
    </location>
</feature>
<dbReference type="Proteomes" id="UP000001861">
    <property type="component" value="Unassembled WGS sequence"/>
</dbReference>